<dbReference type="AlphaFoldDB" id="A0A7D4UNN0"/>
<proteinExistence type="predicted"/>
<organism evidence="1 2">
    <name type="scientific">Mucilaginibacter mali</name>
    <dbReference type="NCBI Taxonomy" id="2740462"/>
    <lineage>
        <taxon>Bacteria</taxon>
        <taxon>Pseudomonadati</taxon>
        <taxon>Bacteroidota</taxon>
        <taxon>Sphingobacteriia</taxon>
        <taxon>Sphingobacteriales</taxon>
        <taxon>Sphingobacteriaceae</taxon>
        <taxon>Mucilaginibacter</taxon>
    </lineage>
</organism>
<accession>A0A7D4UNN0</accession>
<dbReference type="InterPro" id="IPR029069">
    <property type="entry name" value="HotDog_dom_sf"/>
</dbReference>
<dbReference type="KEGG" id="mmab:HQ865_21035"/>
<evidence type="ECO:0000313" key="2">
    <source>
        <dbReference type="Proteomes" id="UP000505355"/>
    </source>
</evidence>
<protein>
    <submittedName>
        <fullName evidence="1">3-hydroxyacyl-ACP dehydratase</fullName>
    </submittedName>
</protein>
<dbReference type="RefSeq" id="WP_173416793.1">
    <property type="nucleotide sequence ID" value="NZ_CP054139.1"/>
</dbReference>
<dbReference type="Pfam" id="PF22817">
    <property type="entry name" value="ApeP-like"/>
    <property type="match status" value="1"/>
</dbReference>
<evidence type="ECO:0000313" key="1">
    <source>
        <dbReference type="EMBL" id="QKJ32141.1"/>
    </source>
</evidence>
<dbReference type="SUPFAM" id="SSF54637">
    <property type="entry name" value="Thioesterase/thiol ester dehydrase-isomerase"/>
    <property type="match status" value="1"/>
</dbReference>
<dbReference type="Gene3D" id="3.10.129.10">
    <property type="entry name" value="Hotdog Thioesterase"/>
    <property type="match status" value="1"/>
</dbReference>
<gene>
    <name evidence="1" type="ORF">HQ865_21035</name>
</gene>
<dbReference type="InterPro" id="IPR016776">
    <property type="entry name" value="ApeP-like_dehydratase"/>
</dbReference>
<sequence length="141" mass="15446">MQLAPQNILQLIPQAPPFVMVDELTYTDETTTRSKFTIAADNCMVFGGMFSEGGLMENIAQTAAARVGYLASLENKPVAGGYIGAVKDFEVLFLPPVDSDLTTEIKIENQVFNVSVISGQVWCKNELCARCEMKVFLNADE</sequence>
<keyword evidence="2" id="KW-1185">Reference proteome</keyword>
<reference evidence="1 2" key="1">
    <citation type="submission" date="2020-05" db="EMBL/GenBank/DDBJ databases">
        <title>Mucilaginibacter mali sp. nov.</title>
        <authorList>
            <person name="Kim H.S."/>
            <person name="Lee K.C."/>
            <person name="Suh M.K."/>
            <person name="Kim J.-S."/>
            <person name="Han K.-I."/>
            <person name="Eom M.K."/>
            <person name="Shin Y.K."/>
            <person name="Lee J.-S."/>
        </authorList>
    </citation>
    <scope>NUCLEOTIDE SEQUENCE [LARGE SCALE GENOMIC DNA]</scope>
    <source>
        <strain evidence="1 2">G2-14</strain>
    </source>
</reference>
<name>A0A7D4UNN0_9SPHI</name>
<dbReference type="Proteomes" id="UP000505355">
    <property type="component" value="Chromosome"/>
</dbReference>
<dbReference type="EMBL" id="CP054139">
    <property type="protein sequence ID" value="QKJ32141.1"/>
    <property type="molecule type" value="Genomic_DNA"/>
</dbReference>